<proteinExistence type="predicted"/>
<feature type="compositionally biased region" description="Low complexity" evidence="1">
    <location>
        <begin position="1"/>
        <end position="18"/>
    </location>
</feature>
<gene>
    <name evidence="2" type="ORF">OsI_30730</name>
</gene>
<organism evidence="2 3">
    <name type="scientific">Oryza sativa subsp. indica</name>
    <name type="common">Rice</name>
    <dbReference type="NCBI Taxonomy" id="39946"/>
    <lineage>
        <taxon>Eukaryota</taxon>
        <taxon>Viridiplantae</taxon>
        <taxon>Streptophyta</taxon>
        <taxon>Embryophyta</taxon>
        <taxon>Tracheophyta</taxon>
        <taxon>Spermatophyta</taxon>
        <taxon>Magnoliopsida</taxon>
        <taxon>Liliopsida</taxon>
        <taxon>Poales</taxon>
        <taxon>Poaceae</taxon>
        <taxon>BOP clade</taxon>
        <taxon>Oryzoideae</taxon>
        <taxon>Oryzeae</taxon>
        <taxon>Oryzinae</taxon>
        <taxon>Oryza</taxon>
        <taxon>Oryza sativa</taxon>
    </lineage>
</organism>
<evidence type="ECO:0000313" key="2">
    <source>
        <dbReference type="EMBL" id="EAZ08465.1"/>
    </source>
</evidence>
<dbReference type="Gramene" id="BGIOSGA030062-TA">
    <property type="protein sequence ID" value="BGIOSGA030062-PA"/>
    <property type="gene ID" value="BGIOSGA030062"/>
</dbReference>
<dbReference type="HOGENOM" id="CLU_1542607_0_0_1"/>
<protein>
    <submittedName>
        <fullName evidence="2">Uncharacterized protein</fullName>
    </submittedName>
</protein>
<dbReference type="AlphaFoldDB" id="A2YZF4"/>
<feature type="region of interest" description="Disordered" evidence="1">
    <location>
        <begin position="1"/>
        <end position="58"/>
    </location>
</feature>
<feature type="compositionally biased region" description="Basic and acidic residues" evidence="1">
    <location>
        <begin position="29"/>
        <end position="39"/>
    </location>
</feature>
<keyword evidence="3" id="KW-1185">Reference proteome</keyword>
<sequence>MVSISTTLASSASAKTSSRTCYVATHRRPSGDEAGREEGASSSSLAPEEEDGTASARSANPQRVALELAFPCCAALARRPRRSGVRRGVVAPGRVEAGAPLVLALGLGVTVVPNAACRFAPPGCMLAACVDLQQKEYFKYQAKGEPDLGKLSALPIAACAGEIVPPNVQRAEAR</sequence>
<reference evidence="2 3" key="1">
    <citation type="journal article" date="2005" name="PLoS Biol.">
        <title>The genomes of Oryza sativa: a history of duplications.</title>
        <authorList>
            <person name="Yu J."/>
            <person name="Wang J."/>
            <person name="Lin W."/>
            <person name="Li S."/>
            <person name="Li H."/>
            <person name="Zhou J."/>
            <person name="Ni P."/>
            <person name="Dong W."/>
            <person name="Hu S."/>
            <person name="Zeng C."/>
            <person name="Zhang J."/>
            <person name="Zhang Y."/>
            <person name="Li R."/>
            <person name="Xu Z."/>
            <person name="Li S."/>
            <person name="Li X."/>
            <person name="Zheng H."/>
            <person name="Cong L."/>
            <person name="Lin L."/>
            <person name="Yin J."/>
            <person name="Geng J."/>
            <person name="Li G."/>
            <person name="Shi J."/>
            <person name="Liu J."/>
            <person name="Lv H."/>
            <person name="Li J."/>
            <person name="Wang J."/>
            <person name="Deng Y."/>
            <person name="Ran L."/>
            <person name="Shi X."/>
            <person name="Wang X."/>
            <person name="Wu Q."/>
            <person name="Li C."/>
            <person name="Ren X."/>
            <person name="Wang J."/>
            <person name="Wang X."/>
            <person name="Li D."/>
            <person name="Liu D."/>
            <person name="Zhang X."/>
            <person name="Ji Z."/>
            <person name="Zhao W."/>
            <person name="Sun Y."/>
            <person name="Zhang Z."/>
            <person name="Bao J."/>
            <person name="Han Y."/>
            <person name="Dong L."/>
            <person name="Ji J."/>
            <person name="Chen P."/>
            <person name="Wu S."/>
            <person name="Liu J."/>
            <person name="Xiao Y."/>
            <person name="Bu D."/>
            <person name="Tan J."/>
            <person name="Yang L."/>
            <person name="Ye C."/>
            <person name="Zhang J."/>
            <person name="Xu J."/>
            <person name="Zhou Y."/>
            <person name="Yu Y."/>
            <person name="Zhang B."/>
            <person name="Zhuang S."/>
            <person name="Wei H."/>
            <person name="Liu B."/>
            <person name="Lei M."/>
            <person name="Yu H."/>
            <person name="Li Y."/>
            <person name="Xu H."/>
            <person name="Wei S."/>
            <person name="He X."/>
            <person name="Fang L."/>
            <person name="Zhang Z."/>
            <person name="Zhang Y."/>
            <person name="Huang X."/>
            <person name="Su Z."/>
            <person name="Tong W."/>
            <person name="Li J."/>
            <person name="Tong Z."/>
            <person name="Li S."/>
            <person name="Ye J."/>
            <person name="Wang L."/>
            <person name="Fang L."/>
            <person name="Lei T."/>
            <person name="Chen C."/>
            <person name="Chen H."/>
            <person name="Xu Z."/>
            <person name="Li H."/>
            <person name="Huang H."/>
            <person name="Zhang F."/>
            <person name="Xu H."/>
            <person name="Li N."/>
            <person name="Zhao C."/>
            <person name="Li S."/>
            <person name="Dong L."/>
            <person name="Huang Y."/>
            <person name="Li L."/>
            <person name="Xi Y."/>
            <person name="Qi Q."/>
            <person name="Li W."/>
            <person name="Zhang B."/>
            <person name="Hu W."/>
            <person name="Zhang Y."/>
            <person name="Tian X."/>
            <person name="Jiao Y."/>
            <person name="Liang X."/>
            <person name="Jin J."/>
            <person name="Gao L."/>
            <person name="Zheng W."/>
            <person name="Hao B."/>
            <person name="Liu S."/>
            <person name="Wang W."/>
            <person name="Yuan L."/>
            <person name="Cao M."/>
            <person name="McDermott J."/>
            <person name="Samudrala R."/>
            <person name="Wang J."/>
            <person name="Wong G.K."/>
            <person name="Yang H."/>
        </authorList>
    </citation>
    <scope>NUCLEOTIDE SEQUENCE [LARGE SCALE GENOMIC DNA]</scope>
    <source>
        <strain evidence="3">cv. 93-11</strain>
    </source>
</reference>
<accession>A2YZF4</accession>
<dbReference type="EMBL" id="CM000134">
    <property type="protein sequence ID" value="EAZ08465.1"/>
    <property type="molecule type" value="Genomic_DNA"/>
</dbReference>
<name>A2YZF4_ORYSI</name>
<evidence type="ECO:0000313" key="3">
    <source>
        <dbReference type="Proteomes" id="UP000007015"/>
    </source>
</evidence>
<dbReference type="Proteomes" id="UP000007015">
    <property type="component" value="Chromosome 9"/>
</dbReference>
<evidence type="ECO:0000256" key="1">
    <source>
        <dbReference type="SAM" id="MobiDB-lite"/>
    </source>
</evidence>